<dbReference type="InterPro" id="IPR021741">
    <property type="entry name" value="DUF3311"/>
</dbReference>
<protein>
    <submittedName>
        <fullName evidence="2">DUF3311 domain-containing protein</fullName>
    </submittedName>
</protein>
<keyword evidence="1" id="KW-1133">Transmembrane helix</keyword>
<organism evidence="2 3">
    <name type="scientific">Acetobacter musti</name>
    <dbReference type="NCBI Taxonomy" id="864732"/>
    <lineage>
        <taxon>Bacteria</taxon>
        <taxon>Pseudomonadati</taxon>
        <taxon>Pseudomonadota</taxon>
        <taxon>Alphaproteobacteria</taxon>
        <taxon>Acetobacterales</taxon>
        <taxon>Acetobacteraceae</taxon>
        <taxon>Acetobacter</taxon>
    </lineage>
</organism>
<keyword evidence="1" id="KW-0812">Transmembrane</keyword>
<evidence type="ECO:0000256" key="1">
    <source>
        <dbReference type="SAM" id="Phobius"/>
    </source>
</evidence>
<reference evidence="2 3" key="1">
    <citation type="journal article" date="2020" name="Int. J. Syst. Evol. Microbiol.">
        <title>Novel acetic acid bacteria from cider fermentations: Acetobacter conturbans sp. nov. and Acetobacter fallax sp. nov.</title>
        <authorList>
            <person name="Sombolestani A.S."/>
            <person name="Cleenwerck I."/>
            <person name="Cnockaert M."/>
            <person name="Borremans W."/>
            <person name="Wieme A.D."/>
            <person name="De Vuyst L."/>
            <person name="Vandamme P."/>
        </authorList>
    </citation>
    <scope>NUCLEOTIDE SEQUENCE [LARGE SCALE GENOMIC DNA]</scope>
    <source>
        <strain evidence="2 3">LMG 30640</strain>
    </source>
</reference>
<dbReference type="Pfam" id="PF11755">
    <property type="entry name" value="DUF3311"/>
    <property type="match status" value="1"/>
</dbReference>
<accession>A0ABX0JSA0</accession>
<evidence type="ECO:0000313" key="2">
    <source>
        <dbReference type="EMBL" id="NHN85699.1"/>
    </source>
</evidence>
<dbReference type="EMBL" id="WOTB01000019">
    <property type="protein sequence ID" value="NHN85699.1"/>
    <property type="molecule type" value="Genomic_DNA"/>
</dbReference>
<feature type="transmembrane region" description="Helical" evidence="1">
    <location>
        <begin position="39"/>
        <end position="59"/>
    </location>
</feature>
<keyword evidence="1" id="KW-0472">Membrane</keyword>
<dbReference type="RefSeq" id="WP_173584087.1">
    <property type="nucleotide sequence ID" value="NZ_WOTB01000019.1"/>
</dbReference>
<proteinExistence type="predicted"/>
<comment type="caution">
    <text evidence="2">The sequence shown here is derived from an EMBL/GenBank/DDBJ whole genome shotgun (WGS) entry which is preliminary data.</text>
</comment>
<evidence type="ECO:0000313" key="3">
    <source>
        <dbReference type="Proteomes" id="UP000635278"/>
    </source>
</evidence>
<keyword evidence="3" id="KW-1185">Reference proteome</keyword>
<dbReference type="Proteomes" id="UP000635278">
    <property type="component" value="Unassembled WGS sequence"/>
</dbReference>
<name>A0ABX0JSA0_9PROT</name>
<sequence length="69" mass="7604">MTLSRLRIIAGLGIPFFAVLVPMPWLSSSALTVGGFPVALVWIFVCLPLTSFCMALAWMSEDHQHPDED</sequence>
<gene>
    <name evidence="2" type="ORF">GOB93_13755</name>
</gene>